<feature type="compositionally biased region" description="Polar residues" evidence="1">
    <location>
        <begin position="262"/>
        <end position="274"/>
    </location>
</feature>
<keyword evidence="3" id="KW-1185">Reference proteome</keyword>
<feature type="region of interest" description="Disordered" evidence="1">
    <location>
        <begin position="323"/>
        <end position="343"/>
    </location>
</feature>
<name>G7DV76_MIXOS</name>
<dbReference type="InParanoid" id="G7DV76"/>
<feature type="compositionally biased region" description="Polar residues" evidence="1">
    <location>
        <begin position="684"/>
        <end position="695"/>
    </location>
</feature>
<dbReference type="HOGENOM" id="CLU_396414_0_0_1"/>
<reference evidence="2 3" key="1">
    <citation type="journal article" date="2011" name="J. Gen. Appl. Microbiol.">
        <title>Draft genome sequencing of the enigmatic basidiomycete Mixia osmundae.</title>
        <authorList>
            <person name="Nishida H."/>
            <person name="Nagatsuka Y."/>
            <person name="Sugiyama J."/>
        </authorList>
    </citation>
    <scope>NUCLEOTIDE SEQUENCE [LARGE SCALE GENOMIC DNA]</scope>
    <source>
        <strain evidence="3">CBS 9802 / IAM 14324 / JCM 22182 / KY 12970</strain>
    </source>
</reference>
<gene>
    <name evidence="2" type="primary">Mo01138</name>
    <name evidence="2" type="ORF">E5Q_01138</name>
</gene>
<feature type="region of interest" description="Disordered" evidence="1">
    <location>
        <begin position="364"/>
        <end position="391"/>
    </location>
</feature>
<evidence type="ECO:0000313" key="2">
    <source>
        <dbReference type="EMBL" id="GAA94486.1"/>
    </source>
</evidence>
<evidence type="ECO:0000256" key="1">
    <source>
        <dbReference type="SAM" id="MobiDB-lite"/>
    </source>
</evidence>
<protein>
    <submittedName>
        <fullName evidence="2">Uncharacterized protein</fullName>
    </submittedName>
</protein>
<feature type="region of interest" description="Disordered" evidence="1">
    <location>
        <begin position="46"/>
        <end position="106"/>
    </location>
</feature>
<comment type="caution">
    <text evidence="2">The sequence shown here is derived from an EMBL/GenBank/DDBJ whole genome shotgun (WGS) entry which is preliminary data.</text>
</comment>
<feature type="compositionally biased region" description="Basic residues" evidence="1">
    <location>
        <begin position="672"/>
        <end position="682"/>
    </location>
</feature>
<dbReference type="STRING" id="764103.G7DV76"/>
<sequence>MNMPSIDDDSSVRPTHAHVSAPWLTAPSVSRRNSVSHSEASSLGGHISMAFPTAPPRSIAPLSMPQPQLGPPWHYESSQPSPLFSEMPLSESPGGRSSHASASFPSHPEWHQDYAWSGTRPQAPMIVSSAPDAMHSIMLNPCMAPHCHYGQPCEQQDNHSRHYYGSVPAPAWCSLNPCQHQVCRDCGSAVITSNTKPLPVYPAYDLPYAGSPAPAAEPMPSPLLSAGTTSATQSPALSMRAGSSSVFTSPEMSTHGGFDQALIQSGGSDQNQQTWYSPQPCYPGQLGAHHCFCGSPVFSLEAVWQQPQYPPIQYQHETMPPPRMTPSAPLPMSPSPVGPSSQVLPLDRTPSVYYESTRSSLPSPVEMYTPGHFRARGNKNKHRPLPRPRLGLPRTSQQIQQEMQNGTHPSAEFLRESRVFGYRTARDLGTATWPVLKLEGIDKSVTLADIETWLPSAVLAPQNLLAHSIHFNIQYHTGITLPELYIEVASMQAVDEILAKCQGQMLKGKNISIDMTTAVELISKLFALSALHHTRPEPHNVLSELRKLQLLCADAVKPSKESTSPRERPFYHTASLICKYPWSVPAYATQKQQEAVFDTAIVALRLAQEHASVLRCTDGIISALLRSVSQSSGLTKVQKELFADAVRSPPIPKGSEPVGNPPGYRSQDARRGKSKRRGHARSHGSGQARGTSAQF</sequence>
<dbReference type="AlphaFoldDB" id="G7DV76"/>
<feature type="region of interest" description="Disordered" evidence="1">
    <location>
        <begin position="215"/>
        <end position="274"/>
    </location>
</feature>
<proteinExistence type="predicted"/>
<accession>G7DV76</accession>
<organism evidence="2 3">
    <name type="scientific">Mixia osmundae (strain CBS 9802 / IAM 14324 / JCM 22182 / KY 12970)</name>
    <dbReference type="NCBI Taxonomy" id="764103"/>
    <lineage>
        <taxon>Eukaryota</taxon>
        <taxon>Fungi</taxon>
        <taxon>Dikarya</taxon>
        <taxon>Basidiomycota</taxon>
        <taxon>Pucciniomycotina</taxon>
        <taxon>Mixiomycetes</taxon>
        <taxon>Mixiales</taxon>
        <taxon>Mixiaceae</taxon>
        <taxon>Mixia</taxon>
    </lineage>
</organism>
<dbReference type="Proteomes" id="UP000009131">
    <property type="component" value="Unassembled WGS sequence"/>
</dbReference>
<evidence type="ECO:0000313" key="3">
    <source>
        <dbReference type="Proteomes" id="UP000009131"/>
    </source>
</evidence>
<dbReference type="OrthoDB" id="2496321at2759"/>
<reference evidence="2 3" key="2">
    <citation type="journal article" date="2012" name="Open Biol.">
        <title>Characteristics of nucleosomes and linker DNA regions on the genome of the basidiomycete Mixia osmundae revealed by mono- and dinucleosome mapping.</title>
        <authorList>
            <person name="Nishida H."/>
            <person name="Kondo S."/>
            <person name="Matsumoto T."/>
            <person name="Suzuki Y."/>
            <person name="Yoshikawa H."/>
            <person name="Taylor T.D."/>
            <person name="Sugiyama J."/>
        </authorList>
    </citation>
    <scope>NUCLEOTIDE SEQUENCE [LARGE SCALE GENOMIC DNA]</scope>
    <source>
        <strain evidence="3">CBS 9802 / IAM 14324 / JCM 22182 / KY 12970</strain>
    </source>
</reference>
<feature type="compositionally biased region" description="Low complexity" evidence="1">
    <location>
        <begin position="97"/>
        <end position="106"/>
    </location>
</feature>
<dbReference type="EMBL" id="BABT02000037">
    <property type="protein sequence ID" value="GAA94486.1"/>
    <property type="molecule type" value="Genomic_DNA"/>
</dbReference>
<feature type="compositionally biased region" description="Polar residues" evidence="1">
    <location>
        <begin position="227"/>
        <end position="252"/>
    </location>
</feature>
<dbReference type="RefSeq" id="XP_014570726.1">
    <property type="nucleotide sequence ID" value="XM_014715240.1"/>
</dbReference>
<feature type="region of interest" description="Disordered" evidence="1">
    <location>
        <begin position="645"/>
        <end position="695"/>
    </location>
</feature>
<feature type="compositionally biased region" description="Pro residues" evidence="1">
    <location>
        <begin position="323"/>
        <end position="337"/>
    </location>
</feature>
<feature type="compositionally biased region" description="Basic residues" evidence="1">
    <location>
        <begin position="373"/>
        <end position="386"/>
    </location>
</feature>